<proteinExistence type="predicted"/>
<dbReference type="EMBL" id="JBGOOW010000062">
    <property type="protein sequence ID" value="MEZ8183834.1"/>
    <property type="molecule type" value="Genomic_DNA"/>
</dbReference>
<dbReference type="RefSeq" id="WP_371691443.1">
    <property type="nucleotide sequence ID" value="NZ_JBGONW010000082.1"/>
</dbReference>
<gene>
    <name evidence="1" type="ORF">ACED33_24485</name>
</gene>
<evidence type="ECO:0000313" key="2">
    <source>
        <dbReference type="Proteomes" id="UP001569200"/>
    </source>
</evidence>
<dbReference type="Proteomes" id="UP001569200">
    <property type="component" value="Unassembled WGS sequence"/>
</dbReference>
<evidence type="ECO:0000313" key="1">
    <source>
        <dbReference type="EMBL" id="MEZ8183834.1"/>
    </source>
</evidence>
<name>A0ABV4M101_VIBSP</name>
<keyword evidence="2" id="KW-1185">Reference proteome</keyword>
<protein>
    <submittedName>
        <fullName evidence="1">Uncharacterized protein</fullName>
    </submittedName>
</protein>
<accession>A0ABV4M101</accession>
<sequence>MSKYRVDSVYKLLEQSRRQFERLPHNIDQKWTKAVQLGWYPTSYMPFHLSNKSLSTQENLDLRLLDAFEANYSEAKDYLLNNGRDRRHIISVAIDLHESRNYIASIPLFLSQSDGIFEELLGQSVFTRRPQNLDKVGRKLDSIFETDSIRRAIFGLFCKESPYSAKSDSFSKDDKAKSPNRNGILHGDYRHLDYGTYMNSCKSICLLSSIIWLMSAHEEEQTS</sequence>
<comment type="caution">
    <text evidence="1">The sequence shown here is derived from an EMBL/GenBank/DDBJ whole genome shotgun (WGS) entry which is preliminary data.</text>
</comment>
<reference evidence="1 2" key="1">
    <citation type="submission" date="2024-06" db="EMBL/GenBank/DDBJ databases">
        <authorList>
            <person name="Steensen K."/>
            <person name="Seneca J."/>
            <person name="Bartlau N."/>
            <person name="Yu A.X."/>
            <person name="Polz M.F."/>
        </authorList>
    </citation>
    <scope>NUCLEOTIDE SEQUENCE [LARGE SCALE GENOMIC DNA]</scope>
    <source>
        <strain evidence="1 2">1F145</strain>
    </source>
</reference>
<organism evidence="1 2">
    <name type="scientific">Vibrio splendidus</name>
    <dbReference type="NCBI Taxonomy" id="29497"/>
    <lineage>
        <taxon>Bacteria</taxon>
        <taxon>Pseudomonadati</taxon>
        <taxon>Pseudomonadota</taxon>
        <taxon>Gammaproteobacteria</taxon>
        <taxon>Vibrionales</taxon>
        <taxon>Vibrionaceae</taxon>
        <taxon>Vibrio</taxon>
    </lineage>
</organism>